<dbReference type="AlphaFoldDB" id="A0A851GKU9"/>
<dbReference type="SUPFAM" id="SSF89946">
    <property type="entry name" value="Hypothetical protein VC0424"/>
    <property type="match status" value="1"/>
</dbReference>
<protein>
    <submittedName>
        <fullName evidence="2">Ribonuclease E inhibitor RraB</fullName>
    </submittedName>
</protein>
<evidence type="ECO:0000259" key="1">
    <source>
        <dbReference type="Pfam" id="PF06877"/>
    </source>
</evidence>
<name>A0A851GKU9_9BACT</name>
<dbReference type="Pfam" id="PF06877">
    <property type="entry name" value="RraB"/>
    <property type="match status" value="1"/>
</dbReference>
<dbReference type="RefSeq" id="WP_178935199.1">
    <property type="nucleotide sequence ID" value="NZ_JACBAZ010000032.1"/>
</dbReference>
<feature type="domain" description="Regulator of ribonuclease activity B" evidence="1">
    <location>
        <begin position="12"/>
        <end position="108"/>
    </location>
</feature>
<evidence type="ECO:0000313" key="2">
    <source>
        <dbReference type="EMBL" id="NWK57759.1"/>
    </source>
</evidence>
<evidence type="ECO:0000313" key="3">
    <source>
        <dbReference type="Proteomes" id="UP000557872"/>
    </source>
</evidence>
<sequence>MKIVEQLLINSEEDTKLLIQNDSHGDKFSVPRTVDFTINASDEEKAELVASFIEDNHYGKTTVTKVDEVFRISVFVEMPIEQNIICSVSGLMLCVSELFNVDYDGWGCIMQNKA</sequence>
<dbReference type="EMBL" id="JACBAZ010000032">
    <property type="protein sequence ID" value="NWK57759.1"/>
    <property type="molecule type" value="Genomic_DNA"/>
</dbReference>
<dbReference type="Proteomes" id="UP000557872">
    <property type="component" value="Unassembled WGS sequence"/>
</dbReference>
<organism evidence="2 3">
    <name type="scientific">Oceaniferula marina</name>
    <dbReference type="NCBI Taxonomy" id="2748318"/>
    <lineage>
        <taxon>Bacteria</taxon>
        <taxon>Pseudomonadati</taxon>
        <taxon>Verrucomicrobiota</taxon>
        <taxon>Verrucomicrobiia</taxon>
        <taxon>Verrucomicrobiales</taxon>
        <taxon>Verrucomicrobiaceae</taxon>
        <taxon>Oceaniferula</taxon>
    </lineage>
</organism>
<comment type="caution">
    <text evidence="2">The sequence shown here is derived from an EMBL/GenBank/DDBJ whole genome shotgun (WGS) entry which is preliminary data.</text>
</comment>
<dbReference type="InterPro" id="IPR009671">
    <property type="entry name" value="RraB_dom"/>
</dbReference>
<accession>A0A851GKU9</accession>
<gene>
    <name evidence="2" type="ORF">HW115_19225</name>
</gene>
<proteinExistence type="predicted"/>
<dbReference type="Gene3D" id="3.30.70.970">
    <property type="entry name" value="RraB-like"/>
    <property type="match status" value="1"/>
</dbReference>
<dbReference type="InterPro" id="IPR036701">
    <property type="entry name" value="RraB-like_sf"/>
</dbReference>
<reference evidence="2 3" key="1">
    <citation type="submission" date="2020-07" db="EMBL/GenBank/DDBJ databases">
        <title>Roseicoccus Jingziensis gen. nov., sp. nov., isolated from coastal seawater.</title>
        <authorList>
            <person name="Feng X."/>
        </authorList>
    </citation>
    <scope>NUCLEOTIDE SEQUENCE [LARGE SCALE GENOMIC DNA]</scope>
    <source>
        <strain evidence="2 3">N1E253</strain>
    </source>
</reference>
<keyword evidence="3" id="KW-1185">Reference proteome</keyword>